<evidence type="ECO:0000313" key="14">
    <source>
        <dbReference type="Proteomes" id="UP000326881"/>
    </source>
</evidence>
<evidence type="ECO:0000256" key="6">
    <source>
        <dbReference type="ARBA" id="ARBA00022741"/>
    </source>
</evidence>
<feature type="domain" description="ABC transporter" evidence="11">
    <location>
        <begin position="358"/>
        <end position="587"/>
    </location>
</feature>
<dbReference type="EMBL" id="CP043498">
    <property type="protein sequence ID" value="QFY62028.1"/>
    <property type="molecule type" value="Genomic_DNA"/>
</dbReference>
<reference evidence="13 14" key="1">
    <citation type="submission" date="2019-08" db="EMBL/GenBank/DDBJ databases">
        <title>Prosopis cineraria nodule microbiome.</title>
        <authorList>
            <person name="Ali R."/>
            <person name="Chaluvadi S.R."/>
            <person name="Wang X."/>
        </authorList>
    </citation>
    <scope>NUCLEOTIDE SEQUENCE [LARGE SCALE GENOMIC DNA]</scope>
    <source>
        <strain evidence="13 14">BG7</strain>
    </source>
</reference>
<name>A0A5Q0C7U7_9HYPH</name>
<evidence type="ECO:0000256" key="4">
    <source>
        <dbReference type="ARBA" id="ARBA00022475"/>
    </source>
</evidence>
<evidence type="ECO:0000256" key="2">
    <source>
        <dbReference type="ARBA" id="ARBA00005417"/>
    </source>
</evidence>
<dbReference type="Pfam" id="PF00664">
    <property type="entry name" value="ABC_membrane"/>
    <property type="match status" value="1"/>
</dbReference>
<evidence type="ECO:0000256" key="8">
    <source>
        <dbReference type="ARBA" id="ARBA00022989"/>
    </source>
</evidence>
<evidence type="ECO:0000256" key="3">
    <source>
        <dbReference type="ARBA" id="ARBA00022448"/>
    </source>
</evidence>
<comment type="similarity">
    <text evidence="2">Belongs to the ABC transporter superfamily.</text>
</comment>
<dbReference type="InterPro" id="IPR011527">
    <property type="entry name" value="ABC1_TM_dom"/>
</dbReference>
<gene>
    <name evidence="13" type="ORF">FZ934_17470</name>
</gene>
<keyword evidence="7 13" id="KW-0067">ATP-binding</keyword>
<feature type="domain" description="ABC transmembrane type-1" evidence="12">
    <location>
        <begin position="20"/>
        <end position="321"/>
    </location>
</feature>
<dbReference type="SUPFAM" id="SSF52540">
    <property type="entry name" value="P-loop containing nucleoside triphosphate hydrolases"/>
    <property type="match status" value="1"/>
</dbReference>
<protein>
    <submittedName>
        <fullName evidence="13">ABC transporter ATP-binding protein</fullName>
    </submittedName>
</protein>
<dbReference type="GO" id="GO:0016887">
    <property type="term" value="F:ATP hydrolysis activity"/>
    <property type="evidence" value="ECO:0007669"/>
    <property type="project" value="InterPro"/>
</dbReference>
<keyword evidence="5 10" id="KW-0812">Transmembrane</keyword>
<sequence>MKIAIHIYQLLNTVERRRAVGVLLLTIVAVLLETFSIGLIIPALTLMTQSGSSAKYSTMLNHLPDVVQQMDPKALVAWAMGFMVLLYVVKAIYLLFLSWVQASFTFSAQLRVSQQLMKTYLSQPYSFHLQRNSAQLIHNATTGINLFAGAILHTLIVATESLVVGAVFAMLLIVEPLGTLAVALLLGVAGGLLHSRTRQRLSAWGRHYHKHEGMRIQHIQQGLGGIKEVLLLGRAKVFVDRYDAHSRSAARMAKYQGILQNLPRLALEAFAVAALACLVVTMIGQGRSLSAVVTTLGLFATAAFRLIPSANRILSSLQSLAYHDAAVTTLAAELADAPVSAKAVEATRQKISAHWKMIQFSGVDYSYDGAQENALTGISLTIPRGQVIGIVGASGSGKSTAIDILLGLLKPTTGQVTLDGQDISNDMRGWQRQIGYVPQAIFLTDEPLRQNIAFGIPPDEIDEVAVERALKAAQLYDFVNHLPRGVETEVGERGARLSGGQRQRIGIARALYHDPEVLVLDEATSALDGETEEDVMQAIQSLRGEKTIILVAHRMSTVAQCDHLYRLSGGRVVAQGRPRDMLSSNKI</sequence>
<dbReference type="PANTHER" id="PTHR24221:SF654">
    <property type="entry name" value="ATP-BINDING CASSETTE SUB-FAMILY B MEMBER 6"/>
    <property type="match status" value="1"/>
</dbReference>
<keyword evidence="8 10" id="KW-1133">Transmembrane helix</keyword>
<dbReference type="Gene3D" id="1.20.1560.10">
    <property type="entry name" value="ABC transporter type 1, transmembrane domain"/>
    <property type="match status" value="1"/>
</dbReference>
<dbReference type="GO" id="GO:0140359">
    <property type="term" value="F:ABC-type transporter activity"/>
    <property type="evidence" value="ECO:0007669"/>
    <property type="project" value="InterPro"/>
</dbReference>
<dbReference type="InterPro" id="IPR027417">
    <property type="entry name" value="P-loop_NTPase"/>
</dbReference>
<dbReference type="Pfam" id="PF00005">
    <property type="entry name" value="ABC_tran"/>
    <property type="match status" value="1"/>
</dbReference>
<dbReference type="PROSITE" id="PS00211">
    <property type="entry name" value="ABC_TRANSPORTER_1"/>
    <property type="match status" value="1"/>
</dbReference>
<dbReference type="InterPro" id="IPR039421">
    <property type="entry name" value="Type_1_exporter"/>
</dbReference>
<evidence type="ECO:0000256" key="5">
    <source>
        <dbReference type="ARBA" id="ARBA00022692"/>
    </source>
</evidence>
<dbReference type="FunFam" id="3.40.50.300:FF:000299">
    <property type="entry name" value="ABC transporter ATP-binding protein/permease"/>
    <property type="match status" value="1"/>
</dbReference>
<dbReference type="GO" id="GO:0005524">
    <property type="term" value="F:ATP binding"/>
    <property type="evidence" value="ECO:0007669"/>
    <property type="project" value="UniProtKB-KW"/>
</dbReference>
<dbReference type="RefSeq" id="WP_153272083.1">
    <property type="nucleotide sequence ID" value="NZ_CP043498.1"/>
</dbReference>
<evidence type="ECO:0000256" key="7">
    <source>
        <dbReference type="ARBA" id="ARBA00022840"/>
    </source>
</evidence>
<organism evidence="13 14">
    <name type="scientific">Rhizobium grahamii</name>
    <dbReference type="NCBI Taxonomy" id="1120045"/>
    <lineage>
        <taxon>Bacteria</taxon>
        <taxon>Pseudomonadati</taxon>
        <taxon>Pseudomonadota</taxon>
        <taxon>Alphaproteobacteria</taxon>
        <taxon>Hyphomicrobiales</taxon>
        <taxon>Rhizobiaceae</taxon>
        <taxon>Rhizobium/Agrobacterium group</taxon>
        <taxon>Rhizobium</taxon>
    </lineage>
</organism>
<evidence type="ECO:0000259" key="11">
    <source>
        <dbReference type="PROSITE" id="PS50893"/>
    </source>
</evidence>
<dbReference type="Gene3D" id="3.40.50.300">
    <property type="entry name" value="P-loop containing nucleotide triphosphate hydrolases"/>
    <property type="match status" value="1"/>
</dbReference>
<evidence type="ECO:0000256" key="9">
    <source>
        <dbReference type="ARBA" id="ARBA00023136"/>
    </source>
</evidence>
<dbReference type="SUPFAM" id="SSF90123">
    <property type="entry name" value="ABC transporter transmembrane region"/>
    <property type="match status" value="1"/>
</dbReference>
<feature type="transmembrane region" description="Helical" evidence="10">
    <location>
        <begin position="136"/>
        <end position="156"/>
    </location>
</feature>
<dbReference type="GO" id="GO:0005886">
    <property type="term" value="C:plasma membrane"/>
    <property type="evidence" value="ECO:0007669"/>
    <property type="project" value="UniProtKB-SubCell"/>
</dbReference>
<keyword evidence="3" id="KW-0813">Transport</keyword>
<evidence type="ECO:0000256" key="10">
    <source>
        <dbReference type="SAM" id="Phobius"/>
    </source>
</evidence>
<dbReference type="KEGG" id="rgr:FZ934_17470"/>
<dbReference type="InterPro" id="IPR003593">
    <property type="entry name" value="AAA+_ATPase"/>
</dbReference>
<keyword evidence="4" id="KW-1003">Cell membrane</keyword>
<accession>A0A5Q0C7U7</accession>
<feature type="transmembrane region" description="Helical" evidence="10">
    <location>
        <begin position="75"/>
        <end position="96"/>
    </location>
</feature>
<evidence type="ECO:0000256" key="1">
    <source>
        <dbReference type="ARBA" id="ARBA00004651"/>
    </source>
</evidence>
<dbReference type="InterPro" id="IPR017871">
    <property type="entry name" value="ABC_transporter-like_CS"/>
</dbReference>
<dbReference type="InterPro" id="IPR036640">
    <property type="entry name" value="ABC1_TM_sf"/>
</dbReference>
<keyword evidence="14" id="KW-1185">Reference proteome</keyword>
<dbReference type="AlphaFoldDB" id="A0A5Q0C7U7"/>
<keyword evidence="9 10" id="KW-0472">Membrane</keyword>
<dbReference type="PANTHER" id="PTHR24221">
    <property type="entry name" value="ATP-BINDING CASSETTE SUB-FAMILY B"/>
    <property type="match status" value="1"/>
</dbReference>
<proteinExistence type="inferred from homology"/>
<dbReference type="GO" id="GO:0034040">
    <property type="term" value="F:ATPase-coupled lipid transmembrane transporter activity"/>
    <property type="evidence" value="ECO:0007669"/>
    <property type="project" value="TreeGrafter"/>
</dbReference>
<dbReference type="Proteomes" id="UP000326881">
    <property type="component" value="Chromosome"/>
</dbReference>
<feature type="transmembrane region" description="Helical" evidence="10">
    <location>
        <begin position="162"/>
        <end position="193"/>
    </location>
</feature>
<evidence type="ECO:0000313" key="13">
    <source>
        <dbReference type="EMBL" id="QFY62028.1"/>
    </source>
</evidence>
<keyword evidence="6" id="KW-0547">Nucleotide-binding</keyword>
<dbReference type="PROSITE" id="PS50893">
    <property type="entry name" value="ABC_TRANSPORTER_2"/>
    <property type="match status" value="1"/>
</dbReference>
<evidence type="ECO:0000259" key="12">
    <source>
        <dbReference type="PROSITE" id="PS50929"/>
    </source>
</evidence>
<comment type="subcellular location">
    <subcellularLocation>
        <location evidence="1">Cell membrane</location>
        <topology evidence="1">Multi-pass membrane protein</topology>
    </subcellularLocation>
</comment>
<feature type="transmembrane region" description="Helical" evidence="10">
    <location>
        <begin position="20"/>
        <end position="44"/>
    </location>
</feature>
<dbReference type="SMART" id="SM00382">
    <property type="entry name" value="AAA"/>
    <property type="match status" value="1"/>
</dbReference>
<dbReference type="OrthoDB" id="9804259at2"/>
<dbReference type="InterPro" id="IPR003439">
    <property type="entry name" value="ABC_transporter-like_ATP-bd"/>
</dbReference>
<dbReference type="PROSITE" id="PS50929">
    <property type="entry name" value="ABC_TM1F"/>
    <property type="match status" value="1"/>
</dbReference>
<feature type="transmembrane region" description="Helical" evidence="10">
    <location>
        <begin position="265"/>
        <end position="283"/>
    </location>
</feature>